<feature type="compositionally biased region" description="Low complexity" evidence="1">
    <location>
        <begin position="12"/>
        <end position="31"/>
    </location>
</feature>
<feature type="compositionally biased region" description="Polar residues" evidence="1">
    <location>
        <begin position="92"/>
        <end position="105"/>
    </location>
</feature>
<feature type="region of interest" description="Disordered" evidence="1">
    <location>
        <begin position="1"/>
        <end position="63"/>
    </location>
</feature>
<comment type="caution">
    <text evidence="2">The sequence shown here is derived from an EMBL/GenBank/DDBJ whole genome shotgun (WGS) entry which is preliminary data.</text>
</comment>
<evidence type="ECO:0000313" key="3">
    <source>
        <dbReference type="Proteomes" id="UP000444721"/>
    </source>
</evidence>
<dbReference type="VEuPathDB" id="AmoebaDB:NF0059380"/>
<proteinExistence type="predicted"/>
<dbReference type="Proteomes" id="UP000444721">
    <property type="component" value="Unassembled WGS sequence"/>
</dbReference>
<dbReference type="AlphaFoldDB" id="A0A6A5BSE9"/>
<evidence type="ECO:0000313" key="2">
    <source>
        <dbReference type="EMBL" id="KAF0975819.1"/>
    </source>
</evidence>
<protein>
    <submittedName>
        <fullName evidence="2">Uncharacterized protein</fullName>
    </submittedName>
</protein>
<feature type="region of interest" description="Disordered" evidence="1">
    <location>
        <begin position="91"/>
        <end position="156"/>
    </location>
</feature>
<feature type="compositionally biased region" description="Basic residues" evidence="1">
    <location>
        <begin position="1"/>
        <end position="11"/>
    </location>
</feature>
<gene>
    <name evidence="2" type="ORF">FDP41_005146</name>
</gene>
<feature type="compositionally biased region" description="Low complexity" evidence="1">
    <location>
        <begin position="116"/>
        <end position="144"/>
    </location>
</feature>
<dbReference type="RefSeq" id="XP_044560532.1">
    <property type="nucleotide sequence ID" value="XM_044708639.1"/>
</dbReference>
<feature type="compositionally biased region" description="Polar residues" evidence="1">
    <location>
        <begin position="49"/>
        <end position="60"/>
    </location>
</feature>
<organism evidence="2 3">
    <name type="scientific">Naegleria fowleri</name>
    <name type="common">Brain eating amoeba</name>
    <dbReference type="NCBI Taxonomy" id="5763"/>
    <lineage>
        <taxon>Eukaryota</taxon>
        <taxon>Discoba</taxon>
        <taxon>Heterolobosea</taxon>
        <taxon>Tetramitia</taxon>
        <taxon>Eutetramitia</taxon>
        <taxon>Vahlkampfiidae</taxon>
        <taxon>Naegleria</taxon>
    </lineage>
</organism>
<feature type="compositionally biased region" description="Low complexity" evidence="1">
    <location>
        <begin position="38"/>
        <end position="48"/>
    </location>
</feature>
<dbReference type="GeneID" id="68112364"/>
<evidence type="ECO:0000256" key="1">
    <source>
        <dbReference type="SAM" id="MobiDB-lite"/>
    </source>
</evidence>
<reference evidence="2 3" key="1">
    <citation type="journal article" date="2019" name="Sci. Rep.">
        <title>Nanopore sequencing improves the draft genome of the human pathogenic amoeba Naegleria fowleri.</title>
        <authorList>
            <person name="Liechti N."/>
            <person name="Schurch N."/>
            <person name="Bruggmann R."/>
            <person name="Wittwer M."/>
        </authorList>
    </citation>
    <scope>NUCLEOTIDE SEQUENCE [LARGE SCALE GENOMIC DNA]</scope>
    <source>
        <strain evidence="2 3">ATCC 30894</strain>
    </source>
</reference>
<name>A0A6A5BSE9_NAEFO</name>
<dbReference type="EMBL" id="VFQX01000043">
    <property type="protein sequence ID" value="KAF0975819.1"/>
    <property type="molecule type" value="Genomic_DNA"/>
</dbReference>
<dbReference type="VEuPathDB" id="AmoebaDB:FDP41_005146"/>
<dbReference type="OrthoDB" id="10315693at2759"/>
<accession>A0A6A5BSE9</accession>
<keyword evidence="3" id="KW-1185">Reference proteome</keyword>
<dbReference type="VEuPathDB" id="AmoebaDB:NfTy_051980"/>
<sequence>MLNKNLKRRHSSSSSQSSSSSSSSICSSNSLTEEENNNHSSNSSLNRNQQQQTVATSSHLPRNVNLGGSIHGVVMANATVISPNDLKASGQKVFQANPSPGHQNVPQKKKKRKSPSQKQNPSSSSSGTSPSSSNTNHSLPNNSNHTHDLPAQSQNNDTFQNSALRSKITSEQIAYCPSCAFIGNKSHLPQSVLSVSVETNFNSQTVSLNERYEPIYHQFLVKLVVTRPFNRLSFHLNSFESKNSVVFNVNREPSPIEDGNIHQLAISFSSIYLSEAILTDPLISSTNLPFLTEKSVKPFIHFGNIDCRGNEIFIPLQFLCENPEKYLCQHYQIASSTANEYQGKFIIGGTLHVQAIVHESTSQPSHGSTSSSSTVLGSSEVKFTFPFSVNKTTISPNLPTNLLQGDLPLIYHDIRTNGKGALLWYPIHVPFLSPGLKLLCLLAHNSSSDKYRDLFGKMSNDSEQRYLNVGSLLLEFINGLMSEQKKRYSYVYELKNQQVFPMHEKKTVKILTHSNLHKYKIGDEGYITNQNFYTSEHSDILWQQNKCLIKILQYGVCKKYINVSPYDSLSSTNEGDNIEIVYLIEYPTKHGPKNVFIIESEIQPVGAPPTEISEEEAKTKESNEKLYNEALQEVYNINTQDLLNLEKKYQLQQLNEQPEYHQTNHFKGDLHLHGNLLIKGHVKIERQASQVERVIMNIDTKHHDYYMLYIDSIPSDVPIKVMLCFCSRLAHDHSVRVQPITIIETPNHFIYPKPEKTESISEVWFECRSTTNTKEKLETTTPLPFLTPSDVKNTEPTDVLIPLSWQHYFKSAATLEK</sequence>